<name>A0A009T1E6_ACIBA</name>
<proteinExistence type="predicted"/>
<gene>
    <name evidence="2" type="ORF">J529_3862</name>
</gene>
<dbReference type="AlphaFoldDB" id="A0A009T1E6"/>
<protein>
    <submittedName>
        <fullName evidence="2">Transposase DDE domain protein</fullName>
    </submittedName>
</protein>
<dbReference type="Proteomes" id="UP000020735">
    <property type="component" value="Unassembled WGS sequence"/>
</dbReference>
<comment type="caution">
    <text evidence="2">The sequence shown here is derived from an EMBL/GenBank/DDBJ whole genome shotgun (WGS) entry which is preliminary data.</text>
</comment>
<evidence type="ECO:0000313" key="2">
    <source>
        <dbReference type="EMBL" id="EXC45177.1"/>
    </source>
</evidence>
<evidence type="ECO:0000259" key="1">
    <source>
        <dbReference type="Pfam" id="PF13737"/>
    </source>
</evidence>
<reference evidence="2 3" key="1">
    <citation type="submission" date="2014-02" db="EMBL/GenBank/DDBJ databases">
        <title>Comparative genomics and transcriptomics to identify genetic mechanisms underlying the emergence of carbapenem resistant Acinetobacter baumannii (CRAb).</title>
        <authorList>
            <person name="Harris A.D."/>
            <person name="Johnson K.J."/>
            <person name="George J."/>
            <person name="Shefchek K."/>
            <person name="Daugherty S.C."/>
            <person name="Parankush S."/>
            <person name="Sadzewicz L."/>
            <person name="Tallon L."/>
            <person name="Sengamalay N."/>
            <person name="Hazen T.H."/>
            <person name="Rasko D.A."/>
        </authorList>
    </citation>
    <scope>NUCLEOTIDE SEQUENCE [LARGE SCALE GENOMIC DNA]</scope>
    <source>
        <strain evidence="2 3">99063</strain>
    </source>
</reference>
<accession>A0A009T1E6</accession>
<feature type="domain" description="Transposase DDE" evidence="1">
    <location>
        <begin position="1"/>
        <end position="63"/>
    </location>
</feature>
<sequence length="81" mass="9641">MSLRMVTGFVQSLIHLCGLNWIAPDYTTICRRQQHIDIVISYQKSCDGLYLIVDSTGLKFLGEGEWKRKKHQPEYRRQWRK</sequence>
<organism evidence="2 3">
    <name type="scientific">Acinetobacter baumannii 99063</name>
    <dbReference type="NCBI Taxonomy" id="1310630"/>
    <lineage>
        <taxon>Bacteria</taxon>
        <taxon>Pseudomonadati</taxon>
        <taxon>Pseudomonadota</taxon>
        <taxon>Gammaproteobacteria</taxon>
        <taxon>Moraxellales</taxon>
        <taxon>Moraxellaceae</taxon>
        <taxon>Acinetobacter</taxon>
        <taxon>Acinetobacter calcoaceticus/baumannii complex</taxon>
    </lineage>
</organism>
<dbReference type="EMBL" id="JEXJ01000125">
    <property type="protein sequence ID" value="EXC45177.1"/>
    <property type="molecule type" value="Genomic_DNA"/>
</dbReference>
<feature type="non-terminal residue" evidence="2">
    <location>
        <position position="81"/>
    </location>
</feature>
<dbReference type="InterPro" id="IPR025668">
    <property type="entry name" value="Tnp_DDE_dom"/>
</dbReference>
<dbReference type="Pfam" id="PF13737">
    <property type="entry name" value="DDE_Tnp_1_5"/>
    <property type="match status" value="1"/>
</dbReference>
<evidence type="ECO:0000313" key="3">
    <source>
        <dbReference type="Proteomes" id="UP000020735"/>
    </source>
</evidence>